<evidence type="ECO:0000256" key="2">
    <source>
        <dbReference type="ARBA" id="ARBA00022692"/>
    </source>
</evidence>
<dbReference type="Proteomes" id="UP000248557">
    <property type="component" value="Unassembled WGS sequence"/>
</dbReference>
<dbReference type="AlphaFoldDB" id="A0A328PYH1"/>
<evidence type="ECO:0000256" key="4">
    <source>
        <dbReference type="ARBA" id="ARBA00023136"/>
    </source>
</evidence>
<feature type="transmembrane region" description="Helical" evidence="5">
    <location>
        <begin position="63"/>
        <end position="82"/>
    </location>
</feature>
<evidence type="ECO:0000256" key="3">
    <source>
        <dbReference type="ARBA" id="ARBA00022989"/>
    </source>
</evidence>
<comment type="caution">
    <text evidence="7">The sequence shown here is derived from an EMBL/GenBank/DDBJ whole genome shotgun (WGS) entry which is preliminary data.</text>
</comment>
<evidence type="ECO:0000256" key="5">
    <source>
        <dbReference type="SAM" id="Phobius"/>
    </source>
</evidence>
<keyword evidence="4 5" id="KW-0472">Membrane</keyword>
<sequence>MTIEKIVVSCVNMNIKHKNLIEKLNLLVCDDFHPNYVSILIITTILLITTTFFHLINIHNVDTLILITGIFIGIVLSLPLPLTYIRKIMLLFLIMLPIATITALLSCISPMIQFICILLWIIFFVSCNLLGNSLKTLSFVGVLYYLYTFHIAFSNIDFNITLSSMLWYGLVTILIVIIEFMPYILYCLYKHDPVGRKILTSLFKNEDKFYKKLEILYKTHDTYTSNMIYVALLLKSNKKVCDYLYNQYKIRQLETLDKITQTLTSNIIEIINTPHRHVLDTEELEDLYATTTDMRIKNLIDRYIKAYDVFNNIQEGKYIHLDVEKSMKTTYRRDYLTLENNDIRYGIQFMITFILSRIIDVFFVTFHSTTITTSALFTTKNTLSYTVDKILMKIFGNIIGLVFAIVVSTIIIHYNQLYLLNILCVMCVLLLFGFIPNHSDKSGFLVMAILVFISKNQFVGLNRITYVVIGCMISLIIGYYIFPIHEKINMTQTVTKKIGHINNLLENILKTESIEGELHEIFIINSKIKTHLERLENTYHLESEVEDIREIHAMTNNLLEVIINLKLEIKNTQSNNLIKQVNENFKTCINSIDSNKTININEITVPMSNKTPLREYNLWIMEYASIIVDEINKSIENETFKKLNQNL</sequence>
<dbReference type="GO" id="GO:0016020">
    <property type="term" value="C:membrane"/>
    <property type="evidence" value="ECO:0007669"/>
    <property type="project" value="UniProtKB-SubCell"/>
</dbReference>
<dbReference type="EMBL" id="NGJK01000057">
    <property type="protein sequence ID" value="RAP02982.1"/>
    <property type="molecule type" value="Genomic_DNA"/>
</dbReference>
<feature type="transmembrane region" description="Helical" evidence="5">
    <location>
        <begin position="114"/>
        <end position="147"/>
    </location>
</feature>
<feature type="transmembrane region" description="Helical" evidence="5">
    <location>
        <begin position="464"/>
        <end position="482"/>
    </location>
</feature>
<dbReference type="InterPro" id="IPR049453">
    <property type="entry name" value="Memb_transporter_dom"/>
</dbReference>
<evidence type="ECO:0000256" key="1">
    <source>
        <dbReference type="ARBA" id="ARBA00004141"/>
    </source>
</evidence>
<feature type="transmembrane region" description="Helical" evidence="5">
    <location>
        <begin position="390"/>
        <end position="412"/>
    </location>
</feature>
<dbReference type="RefSeq" id="WP_112149580.1">
    <property type="nucleotide sequence ID" value="NZ_NGJK01000057.1"/>
</dbReference>
<evidence type="ECO:0000313" key="7">
    <source>
        <dbReference type="EMBL" id="RAP02982.1"/>
    </source>
</evidence>
<feature type="transmembrane region" description="Helical" evidence="5">
    <location>
        <begin position="167"/>
        <end position="189"/>
    </location>
</feature>
<organism evidence="7 8">
    <name type="scientific">Methanosphaera stadtmanae</name>
    <dbReference type="NCBI Taxonomy" id="2317"/>
    <lineage>
        <taxon>Archaea</taxon>
        <taxon>Methanobacteriati</taxon>
        <taxon>Methanobacteriota</taxon>
        <taxon>Methanomada group</taxon>
        <taxon>Methanobacteria</taxon>
        <taxon>Methanobacteriales</taxon>
        <taxon>Methanobacteriaceae</taxon>
        <taxon>Methanosphaera</taxon>
    </lineage>
</organism>
<gene>
    <name evidence="7" type="ORF">CA615_04650</name>
</gene>
<feature type="transmembrane region" description="Helical" evidence="5">
    <location>
        <begin position="36"/>
        <end position="56"/>
    </location>
</feature>
<dbReference type="Pfam" id="PF13515">
    <property type="entry name" value="FUSC_2"/>
    <property type="match status" value="1"/>
</dbReference>
<feature type="domain" description="Integral membrane bound transporter" evidence="6">
    <location>
        <begin position="366"/>
        <end position="477"/>
    </location>
</feature>
<reference evidence="7 8" key="1">
    <citation type="submission" date="2017-05" db="EMBL/GenBank/DDBJ databases">
        <title>Host range expansion of the Methanosphaera genus to humans and monogastric animals involves recent and extensive reduction in genome content.</title>
        <authorList>
            <person name="Hoedt E.C."/>
            <person name="Volmer J.G."/>
            <person name="Parks D.H."/>
            <person name="Rosewarne C.P."/>
            <person name="Denman S.E."/>
            <person name="Mcsweeney C.S."/>
            <person name="O Cuiv P."/>
            <person name="Hugenholtz P."/>
            <person name="Tyson G.W."/>
            <person name="Morrison M."/>
        </authorList>
    </citation>
    <scope>NUCLEOTIDE SEQUENCE [LARGE SCALE GENOMIC DNA]</scope>
    <source>
        <strain evidence="7 8">PA5</strain>
    </source>
</reference>
<keyword evidence="3 5" id="KW-1133">Transmembrane helix</keyword>
<evidence type="ECO:0000313" key="8">
    <source>
        <dbReference type="Proteomes" id="UP000248557"/>
    </source>
</evidence>
<comment type="subcellular location">
    <subcellularLocation>
        <location evidence="1">Membrane</location>
        <topology evidence="1">Multi-pass membrane protein</topology>
    </subcellularLocation>
</comment>
<name>A0A328PYH1_9EURY</name>
<evidence type="ECO:0000259" key="6">
    <source>
        <dbReference type="Pfam" id="PF13515"/>
    </source>
</evidence>
<feature type="transmembrane region" description="Helical" evidence="5">
    <location>
        <begin position="418"/>
        <end position="435"/>
    </location>
</feature>
<protein>
    <recommendedName>
        <fullName evidence="6">Integral membrane bound transporter domain-containing protein</fullName>
    </recommendedName>
</protein>
<proteinExistence type="predicted"/>
<keyword evidence="2 5" id="KW-0812">Transmembrane</keyword>
<accession>A0A328PYH1</accession>